<evidence type="ECO:0000259" key="8">
    <source>
        <dbReference type="Pfam" id="PF20684"/>
    </source>
</evidence>
<dbReference type="GeneID" id="75830660"/>
<accession>A0A9Q0BBP2</accession>
<feature type="transmembrane region" description="Helical" evidence="7">
    <location>
        <begin position="525"/>
        <end position="545"/>
    </location>
</feature>
<keyword evidence="2 7" id="KW-0812">Transmembrane</keyword>
<feature type="transmembrane region" description="Helical" evidence="7">
    <location>
        <begin position="176"/>
        <end position="195"/>
    </location>
</feature>
<evidence type="ECO:0000313" key="9">
    <source>
        <dbReference type="EMBL" id="KAI6778264.1"/>
    </source>
</evidence>
<feature type="compositionally biased region" description="Basic and acidic residues" evidence="6">
    <location>
        <begin position="333"/>
        <end position="342"/>
    </location>
</feature>
<evidence type="ECO:0000256" key="7">
    <source>
        <dbReference type="SAM" id="Phobius"/>
    </source>
</evidence>
<protein>
    <recommendedName>
        <fullName evidence="8">Rhodopsin domain-containing protein</fullName>
    </recommendedName>
</protein>
<evidence type="ECO:0000256" key="3">
    <source>
        <dbReference type="ARBA" id="ARBA00022989"/>
    </source>
</evidence>
<feature type="transmembrane region" description="Helical" evidence="7">
    <location>
        <begin position="50"/>
        <end position="70"/>
    </location>
</feature>
<dbReference type="PANTHER" id="PTHR33048">
    <property type="entry name" value="PTH11-LIKE INTEGRAL MEMBRANE PROTEIN (AFU_ORTHOLOGUE AFUA_5G11245)"/>
    <property type="match status" value="1"/>
</dbReference>
<evidence type="ECO:0000256" key="5">
    <source>
        <dbReference type="ARBA" id="ARBA00038359"/>
    </source>
</evidence>
<feature type="transmembrane region" description="Helical" evidence="7">
    <location>
        <begin position="18"/>
        <end position="38"/>
    </location>
</feature>
<feature type="transmembrane region" description="Helical" evidence="7">
    <location>
        <begin position="247"/>
        <end position="271"/>
    </location>
</feature>
<evidence type="ECO:0000256" key="4">
    <source>
        <dbReference type="ARBA" id="ARBA00023136"/>
    </source>
</evidence>
<feature type="compositionally biased region" description="Polar residues" evidence="6">
    <location>
        <begin position="343"/>
        <end position="352"/>
    </location>
</feature>
<feature type="transmembrane region" description="Helical" evidence="7">
    <location>
        <begin position="90"/>
        <end position="120"/>
    </location>
</feature>
<sequence length="778" mass="86281">MVRAEVYMPILGHVRDHIIANSVIVFLVLVIVTLRVIGRSMGPGLGWDDVFVLIATPLGVGMLVCQGLFAPVGNGYSLPEHPDLALNVPFILQLTFGMQIGYTLLLAATKASMLFFYLRVFVHPWVQRSSQILLGVIALWTIAFLCACIFLCKPISAQWTGAGTCGEYMPMIKSLIGTNALGDVVIMLLPMHSVWNLKMRKTDKLGITASFSLGIACVVCAVFRLIYLSTVDLANNVTGTMPPTVLLFTLEPNLAILCISIPMLRPFYVLYRKHMGGSRLKESEDRTSGFRGHANEMSGSGNMGSRPRGNDGWEMGNYYPRGKGVHRNSVSAVDHDGSDSEKNLTASTSPPKNTGDIFVKTDWMVGFAPAQIPDHPSSMLDVPRASNNYGRPLTSILPQPTDIGQLRSQTQYNLREYQALQRRRIHHDGNASTTSLDLDSKLRTQQGMVLASLRQLQDEVKIKVKEAENHRWRKWLLGGAIASFVPLVRKIFRRGSDPESDSAANDTEYAFKRSQGLVSYLKTSVLGKGGFASMAFFVFAVLYVFQNEVSLRVAKTVQKRVRKLTARIERGDPDIDDRDFKLLEGWRWRVLLCLNSQNATPSIPPSPNPHQDLIAICAPGQELITHRIPRATLAGALPGVIGHIQDNTLWAVDALDLEVLQLDRREDRIRQRKFYTACRQILDFLTDRFTCGISNTRLTCELHERLAGGGSNESKLADCVEMIQMQTRVLTSRAGLLGSNWICGELRGEIADFDEYLTLNLSPSQGSILAKCMADLLD</sequence>
<comment type="similarity">
    <text evidence="5">Belongs to the SAT4 family.</text>
</comment>
<dbReference type="PANTHER" id="PTHR33048:SF161">
    <property type="entry name" value="INTEGRAL MEMBRANE PROTEIN"/>
    <property type="match status" value="1"/>
</dbReference>
<keyword evidence="3 7" id="KW-1133">Transmembrane helix</keyword>
<organism evidence="9 10">
    <name type="scientific">Emericellopsis cladophorae</name>
    <dbReference type="NCBI Taxonomy" id="2686198"/>
    <lineage>
        <taxon>Eukaryota</taxon>
        <taxon>Fungi</taxon>
        <taxon>Dikarya</taxon>
        <taxon>Ascomycota</taxon>
        <taxon>Pezizomycotina</taxon>
        <taxon>Sordariomycetes</taxon>
        <taxon>Hypocreomycetidae</taxon>
        <taxon>Hypocreales</taxon>
        <taxon>Bionectriaceae</taxon>
        <taxon>Emericellopsis</taxon>
    </lineage>
</organism>
<comment type="caution">
    <text evidence="9">The sequence shown here is derived from an EMBL/GenBank/DDBJ whole genome shotgun (WGS) entry which is preliminary data.</text>
</comment>
<keyword evidence="4 7" id="KW-0472">Membrane</keyword>
<dbReference type="InterPro" id="IPR049326">
    <property type="entry name" value="Rhodopsin_dom_fungi"/>
</dbReference>
<dbReference type="Pfam" id="PF20684">
    <property type="entry name" value="Fung_rhodopsin"/>
    <property type="match status" value="1"/>
</dbReference>
<dbReference type="OrthoDB" id="3529975at2759"/>
<dbReference type="Proteomes" id="UP001055219">
    <property type="component" value="Unassembled WGS sequence"/>
</dbReference>
<dbReference type="GO" id="GO:0016020">
    <property type="term" value="C:membrane"/>
    <property type="evidence" value="ECO:0007669"/>
    <property type="project" value="UniProtKB-SubCell"/>
</dbReference>
<feature type="transmembrane region" description="Helical" evidence="7">
    <location>
        <begin position="207"/>
        <end position="227"/>
    </location>
</feature>
<comment type="subcellular location">
    <subcellularLocation>
        <location evidence="1">Membrane</location>
        <topology evidence="1">Multi-pass membrane protein</topology>
    </subcellularLocation>
</comment>
<keyword evidence="10" id="KW-1185">Reference proteome</keyword>
<dbReference type="AlphaFoldDB" id="A0A9Q0BBP2"/>
<proteinExistence type="inferred from homology"/>
<evidence type="ECO:0000256" key="1">
    <source>
        <dbReference type="ARBA" id="ARBA00004141"/>
    </source>
</evidence>
<dbReference type="InterPro" id="IPR052337">
    <property type="entry name" value="SAT4-like"/>
</dbReference>
<feature type="transmembrane region" description="Helical" evidence="7">
    <location>
        <begin position="132"/>
        <end position="156"/>
    </location>
</feature>
<evidence type="ECO:0000256" key="2">
    <source>
        <dbReference type="ARBA" id="ARBA00022692"/>
    </source>
</evidence>
<name>A0A9Q0BBP2_9HYPO</name>
<feature type="region of interest" description="Disordered" evidence="6">
    <location>
        <begin position="281"/>
        <end position="355"/>
    </location>
</feature>
<feature type="domain" description="Rhodopsin" evidence="8">
    <location>
        <begin position="34"/>
        <end position="268"/>
    </location>
</feature>
<evidence type="ECO:0000313" key="10">
    <source>
        <dbReference type="Proteomes" id="UP001055219"/>
    </source>
</evidence>
<reference evidence="9" key="1">
    <citation type="journal article" date="2021" name="J Fungi (Basel)">
        <title>Genomic and Metabolomic Analyses of the Marine Fungus Emericellopsis cladophorae: Insights into Saltwater Adaptability Mechanisms and Its Biosynthetic Potential.</title>
        <authorList>
            <person name="Goncalves M.F.M."/>
            <person name="Hilario S."/>
            <person name="Van de Peer Y."/>
            <person name="Esteves A.C."/>
            <person name="Alves A."/>
        </authorList>
    </citation>
    <scope>NUCLEOTIDE SEQUENCE</scope>
    <source>
        <strain evidence="9">MUM 19.33</strain>
    </source>
</reference>
<evidence type="ECO:0000256" key="6">
    <source>
        <dbReference type="SAM" id="MobiDB-lite"/>
    </source>
</evidence>
<gene>
    <name evidence="9" type="ORF">J7T54_004171</name>
</gene>
<reference evidence="9" key="2">
    <citation type="submission" date="2022-07" db="EMBL/GenBank/DDBJ databases">
        <authorList>
            <person name="Goncalves M.F.M."/>
            <person name="Hilario S."/>
            <person name="Van De Peer Y."/>
            <person name="Esteves A.C."/>
            <person name="Alves A."/>
        </authorList>
    </citation>
    <scope>NUCLEOTIDE SEQUENCE</scope>
    <source>
        <strain evidence="9">MUM 19.33</strain>
    </source>
</reference>
<dbReference type="EMBL" id="JAGIXG020000075">
    <property type="protein sequence ID" value="KAI6778264.1"/>
    <property type="molecule type" value="Genomic_DNA"/>
</dbReference>
<dbReference type="RefSeq" id="XP_051359120.1">
    <property type="nucleotide sequence ID" value="XM_051509914.1"/>
</dbReference>